<keyword evidence="5" id="KW-0411">Iron-sulfur</keyword>
<dbReference type="SUPFAM" id="SSF102114">
    <property type="entry name" value="Radical SAM enzymes"/>
    <property type="match status" value="1"/>
</dbReference>
<protein>
    <submittedName>
        <fullName evidence="8">Radical SAM protein</fullName>
    </submittedName>
</protein>
<organism evidence="8 9">
    <name type="scientific">Streptomyces roseoverticillatus</name>
    <dbReference type="NCBI Taxonomy" id="66429"/>
    <lineage>
        <taxon>Bacteria</taxon>
        <taxon>Bacillati</taxon>
        <taxon>Actinomycetota</taxon>
        <taxon>Actinomycetes</taxon>
        <taxon>Kitasatosporales</taxon>
        <taxon>Streptomycetaceae</taxon>
        <taxon>Streptomyces</taxon>
    </lineage>
</organism>
<dbReference type="Gene3D" id="3.20.20.70">
    <property type="entry name" value="Aldolase class I"/>
    <property type="match status" value="1"/>
</dbReference>
<dbReference type="PROSITE" id="PS51918">
    <property type="entry name" value="RADICAL_SAM"/>
    <property type="match status" value="1"/>
</dbReference>
<dbReference type="InterPro" id="IPR058240">
    <property type="entry name" value="rSAM_sf"/>
</dbReference>
<dbReference type="NCBIfam" id="TIGR04085">
    <property type="entry name" value="rSAM_more_4Fe4S"/>
    <property type="match status" value="1"/>
</dbReference>
<dbReference type="EMBL" id="JBFASG010000001">
    <property type="protein sequence ID" value="MEV4921313.1"/>
    <property type="molecule type" value="Genomic_DNA"/>
</dbReference>
<dbReference type="PANTHER" id="PTHR43273">
    <property type="entry name" value="ANAEROBIC SULFATASE-MATURATING ENZYME HOMOLOG ASLB-RELATED"/>
    <property type="match status" value="1"/>
</dbReference>
<keyword evidence="3" id="KW-0479">Metal-binding</keyword>
<keyword evidence="2" id="KW-0949">S-adenosyl-L-methionine</keyword>
<evidence type="ECO:0000256" key="5">
    <source>
        <dbReference type="ARBA" id="ARBA00023014"/>
    </source>
</evidence>
<evidence type="ECO:0000256" key="6">
    <source>
        <dbReference type="ARBA" id="ARBA00023601"/>
    </source>
</evidence>
<dbReference type="InterPro" id="IPR013785">
    <property type="entry name" value="Aldolase_TIM"/>
</dbReference>
<evidence type="ECO:0000259" key="7">
    <source>
        <dbReference type="PROSITE" id="PS51918"/>
    </source>
</evidence>
<dbReference type="RefSeq" id="WP_366086216.1">
    <property type="nucleotide sequence ID" value="NZ_JBFASG010000001.1"/>
</dbReference>
<keyword evidence="4" id="KW-0408">Iron</keyword>
<reference evidence="8 9" key="1">
    <citation type="submission" date="2024-06" db="EMBL/GenBank/DDBJ databases">
        <title>The Natural Products Discovery Center: Release of the First 8490 Sequenced Strains for Exploring Actinobacteria Biosynthetic Diversity.</title>
        <authorList>
            <person name="Kalkreuter E."/>
            <person name="Kautsar S.A."/>
            <person name="Yang D."/>
            <person name="Bader C.D."/>
            <person name="Teijaro C.N."/>
            <person name="Fluegel L."/>
            <person name="Davis C.M."/>
            <person name="Simpson J.R."/>
            <person name="Lauterbach L."/>
            <person name="Steele A.D."/>
            <person name="Gui C."/>
            <person name="Meng S."/>
            <person name="Li G."/>
            <person name="Viehrig K."/>
            <person name="Ye F."/>
            <person name="Su P."/>
            <person name="Kiefer A.F."/>
            <person name="Nichols A."/>
            <person name="Cepeda A.J."/>
            <person name="Yan W."/>
            <person name="Fan B."/>
            <person name="Jiang Y."/>
            <person name="Adhikari A."/>
            <person name="Zheng C.-J."/>
            <person name="Schuster L."/>
            <person name="Cowan T.M."/>
            <person name="Smanski M.J."/>
            <person name="Chevrette M.G."/>
            <person name="De Carvalho L.P.S."/>
            <person name="Shen B."/>
        </authorList>
    </citation>
    <scope>NUCLEOTIDE SEQUENCE [LARGE SCALE GENOMIC DNA]</scope>
    <source>
        <strain evidence="8 9">NPDC053791</strain>
    </source>
</reference>
<dbReference type="SFLD" id="SFLDS00029">
    <property type="entry name" value="Radical_SAM"/>
    <property type="match status" value="1"/>
</dbReference>
<evidence type="ECO:0000256" key="3">
    <source>
        <dbReference type="ARBA" id="ARBA00022723"/>
    </source>
</evidence>
<accession>A0ABV3IM40</accession>
<comment type="cofactor">
    <cofactor evidence="1">
        <name>[4Fe-4S] cluster</name>
        <dbReference type="ChEBI" id="CHEBI:49883"/>
    </cofactor>
</comment>
<keyword evidence="9" id="KW-1185">Reference proteome</keyword>
<sequence>MADLEADVPAPVQQKDSAYVPSRYLSLSHQDDGALVVHCARTGAVGVVPAEDAERARRALVANQVTKGPFTGVLQDLVYGGFLVPQGTDETAQVHNQYVSRYMDRSLHLIVMPTEQCNFRCVYCYESFLRGEMDPGLQEGIKRFVAGQQDLEHFYLSWFGGEPLLAAETVLRLTDHFRRYTEDRGIELYTLATTNGYLLTPEYADRVIPAGLKRFQITLDGPEHEHDKRRVGANGEPTFARIWNNLAHLRRSEHDFKVVLRHNFDPASLPKMQDFLGMLKDEFGGDPRFGLEMEAIGRWGGANDSSLDVCEDRALVEAVRQARQLTVEAGFRDVHALPGMQVNGNVCYAANPKSFVIGSDGKVYKCTVELDYHDRNVVGQLHPDGRMDLDWKKMALWCETDGMEEGKKCTSCYFSPTCHGAACPKEWMEEPECACPTGKRFIRDSLTLIRAESLFEVPDTAPVASCPKG</sequence>
<evidence type="ECO:0000313" key="8">
    <source>
        <dbReference type="EMBL" id="MEV4921313.1"/>
    </source>
</evidence>
<comment type="similarity">
    <text evidence="6">Belongs to the radical SAM superfamily. Anaerobic sulfatase-maturating enzyme family.</text>
</comment>
<evidence type="ECO:0000256" key="1">
    <source>
        <dbReference type="ARBA" id="ARBA00001966"/>
    </source>
</evidence>
<gene>
    <name evidence="8" type="ORF">AB0L03_00400</name>
</gene>
<evidence type="ECO:0000313" key="9">
    <source>
        <dbReference type="Proteomes" id="UP001552479"/>
    </source>
</evidence>
<dbReference type="InterPro" id="IPR007197">
    <property type="entry name" value="rSAM"/>
</dbReference>
<proteinExistence type="inferred from homology"/>
<dbReference type="InterPro" id="IPR023885">
    <property type="entry name" value="4Fe4S-binding_SPASM_dom"/>
</dbReference>
<dbReference type="Pfam" id="PF04055">
    <property type="entry name" value="Radical_SAM"/>
    <property type="match status" value="1"/>
</dbReference>
<dbReference type="Proteomes" id="UP001552479">
    <property type="component" value="Unassembled WGS sequence"/>
</dbReference>
<dbReference type="InterPro" id="IPR023867">
    <property type="entry name" value="Sulphatase_maturase_rSAM"/>
</dbReference>
<dbReference type="SFLD" id="SFLDG01067">
    <property type="entry name" value="SPASM/twitch_domain_containing"/>
    <property type="match status" value="1"/>
</dbReference>
<feature type="domain" description="Radical SAM core" evidence="7">
    <location>
        <begin position="101"/>
        <end position="332"/>
    </location>
</feature>
<evidence type="ECO:0000256" key="2">
    <source>
        <dbReference type="ARBA" id="ARBA00022691"/>
    </source>
</evidence>
<evidence type="ECO:0000256" key="4">
    <source>
        <dbReference type="ARBA" id="ARBA00023004"/>
    </source>
</evidence>
<name>A0ABV3IM40_9ACTN</name>
<dbReference type="CDD" id="cd01335">
    <property type="entry name" value="Radical_SAM"/>
    <property type="match status" value="1"/>
</dbReference>
<dbReference type="PANTHER" id="PTHR43273:SF3">
    <property type="entry name" value="ANAEROBIC SULFATASE-MATURATING ENZYME HOMOLOG ASLB-RELATED"/>
    <property type="match status" value="1"/>
</dbReference>
<comment type="caution">
    <text evidence="8">The sequence shown here is derived from an EMBL/GenBank/DDBJ whole genome shotgun (WGS) entry which is preliminary data.</text>
</comment>